<dbReference type="AlphaFoldDB" id="A0A6C0KME9"/>
<proteinExistence type="predicted"/>
<protein>
    <submittedName>
        <fullName evidence="1">Uncharacterized protein</fullName>
    </submittedName>
</protein>
<accession>A0A6C0KME9</accession>
<name>A0A6C0KME9_9ZZZZ</name>
<dbReference type="EMBL" id="MN740918">
    <property type="protein sequence ID" value="QHU17850.1"/>
    <property type="molecule type" value="Genomic_DNA"/>
</dbReference>
<reference evidence="1" key="1">
    <citation type="journal article" date="2020" name="Nature">
        <title>Giant virus diversity and host interactions through global metagenomics.</title>
        <authorList>
            <person name="Schulz F."/>
            <person name="Roux S."/>
            <person name="Paez-Espino D."/>
            <person name="Jungbluth S."/>
            <person name="Walsh D.A."/>
            <person name="Denef V.J."/>
            <person name="McMahon K.D."/>
            <person name="Konstantinidis K.T."/>
            <person name="Eloe-Fadrosh E.A."/>
            <person name="Kyrpides N.C."/>
            <person name="Woyke T."/>
        </authorList>
    </citation>
    <scope>NUCLEOTIDE SEQUENCE</scope>
    <source>
        <strain evidence="1">GVMAG-S-3300012919-55</strain>
    </source>
</reference>
<sequence>MIDAQNPNAIGKVVHKETNEELSEITPLIMVVNASSKNAQKEINALLSAGANPDLEITYYNRRTTARKLALEYRTHLHFS</sequence>
<evidence type="ECO:0000313" key="1">
    <source>
        <dbReference type="EMBL" id="QHU17850.1"/>
    </source>
</evidence>
<organism evidence="1">
    <name type="scientific">viral metagenome</name>
    <dbReference type="NCBI Taxonomy" id="1070528"/>
    <lineage>
        <taxon>unclassified sequences</taxon>
        <taxon>metagenomes</taxon>
        <taxon>organismal metagenomes</taxon>
    </lineage>
</organism>